<keyword evidence="1" id="KW-1133">Transmembrane helix</keyword>
<keyword evidence="1" id="KW-0472">Membrane</keyword>
<dbReference type="EMBL" id="AMZH03002914">
    <property type="protein sequence ID" value="RRT73986.1"/>
    <property type="molecule type" value="Genomic_DNA"/>
</dbReference>
<feature type="transmembrane region" description="Helical" evidence="1">
    <location>
        <begin position="114"/>
        <end position="133"/>
    </location>
</feature>
<sequence length="163" mass="18144">MVALVCWQSPLRPAPLPLLAVAPCRLAAPAGTALQVAMPVGDYRPCGLVVAGCRSPIAPLQGALAIIGCPLASGQAVANHPYRWLSHGRLSPFLTAFASKIQQERRVHYKIGQLWLFFRIFFFFMFKALFWMFNDLFFHGFNHKKSPFFTVMLAALRLIAIPT</sequence>
<accession>A0A427ACR6</accession>
<evidence type="ECO:0000313" key="3">
    <source>
        <dbReference type="Proteomes" id="UP000287651"/>
    </source>
</evidence>
<dbReference type="AlphaFoldDB" id="A0A427ACR6"/>
<comment type="caution">
    <text evidence="2">The sequence shown here is derived from an EMBL/GenBank/DDBJ whole genome shotgun (WGS) entry which is preliminary data.</text>
</comment>
<proteinExistence type="predicted"/>
<keyword evidence="1" id="KW-0812">Transmembrane</keyword>
<gene>
    <name evidence="2" type="ORF">B296_00024509</name>
</gene>
<evidence type="ECO:0000313" key="2">
    <source>
        <dbReference type="EMBL" id="RRT73986.1"/>
    </source>
</evidence>
<dbReference type="Proteomes" id="UP000287651">
    <property type="component" value="Unassembled WGS sequence"/>
</dbReference>
<reference evidence="2 3" key="1">
    <citation type="journal article" date="2014" name="Agronomy (Basel)">
        <title>A Draft Genome Sequence for Ensete ventricosum, the Drought-Tolerant Tree Against Hunger.</title>
        <authorList>
            <person name="Harrison J."/>
            <person name="Moore K.A."/>
            <person name="Paszkiewicz K."/>
            <person name="Jones T."/>
            <person name="Grant M."/>
            <person name="Ambacheew D."/>
            <person name="Muzemil S."/>
            <person name="Studholme D.J."/>
        </authorList>
    </citation>
    <scope>NUCLEOTIDE SEQUENCE [LARGE SCALE GENOMIC DNA]</scope>
</reference>
<protein>
    <submittedName>
        <fullName evidence="2">Uncharacterized protein</fullName>
    </submittedName>
</protein>
<evidence type="ECO:0000256" key="1">
    <source>
        <dbReference type="SAM" id="Phobius"/>
    </source>
</evidence>
<name>A0A427ACR6_ENSVE</name>
<organism evidence="2 3">
    <name type="scientific">Ensete ventricosum</name>
    <name type="common">Abyssinian banana</name>
    <name type="synonym">Musa ensete</name>
    <dbReference type="NCBI Taxonomy" id="4639"/>
    <lineage>
        <taxon>Eukaryota</taxon>
        <taxon>Viridiplantae</taxon>
        <taxon>Streptophyta</taxon>
        <taxon>Embryophyta</taxon>
        <taxon>Tracheophyta</taxon>
        <taxon>Spermatophyta</taxon>
        <taxon>Magnoliopsida</taxon>
        <taxon>Liliopsida</taxon>
        <taxon>Zingiberales</taxon>
        <taxon>Musaceae</taxon>
        <taxon>Ensete</taxon>
    </lineage>
</organism>